<accession>A0A5N6MDB9</accession>
<keyword evidence="1" id="KW-0808">Transferase</keyword>
<evidence type="ECO:0000256" key="6">
    <source>
        <dbReference type="RuleBase" id="RU000304"/>
    </source>
</evidence>
<keyword evidence="2 5" id="KW-0547">Nucleotide-binding</keyword>
<evidence type="ECO:0000256" key="5">
    <source>
        <dbReference type="PROSITE-ProRule" id="PRU10141"/>
    </source>
</evidence>
<dbReference type="InterPro" id="IPR011009">
    <property type="entry name" value="Kinase-like_dom_sf"/>
</dbReference>
<dbReference type="PROSITE" id="PS50011">
    <property type="entry name" value="PROTEIN_KINASE_DOM"/>
    <property type="match status" value="1"/>
</dbReference>
<comment type="similarity">
    <text evidence="6">Belongs to the protein kinase superfamily.</text>
</comment>
<dbReference type="OrthoDB" id="275301at2759"/>
<evidence type="ECO:0000256" key="2">
    <source>
        <dbReference type="ARBA" id="ARBA00022741"/>
    </source>
</evidence>
<dbReference type="InterPro" id="IPR052751">
    <property type="entry name" value="Plant_MAPKKK"/>
</dbReference>
<evidence type="ECO:0000259" key="8">
    <source>
        <dbReference type="PROSITE" id="PS50011"/>
    </source>
</evidence>
<dbReference type="GO" id="GO:0005524">
    <property type="term" value="F:ATP binding"/>
    <property type="evidence" value="ECO:0007669"/>
    <property type="project" value="UniProtKB-UniRule"/>
</dbReference>
<feature type="region of interest" description="Disordered" evidence="7">
    <location>
        <begin position="352"/>
        <end position="401"/>
    </location>
</feature>
<keyword evidence="4 5" id="KW-0067">ATP-binding</keyword>
<dbReference type="Pfam" id="PF00069">
    <property type="entry name" value="Pkinase"/>
    <property type="match status" value="1"/>
</dbReference>
<gene>
    <name evidence="9" type="ORF">E3N88_34018</name>
</gene>
<keyword evidence="6" id="KW-0723">Serine/threonine-protein kinase</keyword>
<feature type="compositionally biased region" description="Polar residues" evidence="7">
    <location>
        <begin position="288"/>
        <end position="308"/>
    </location>
</feature>
<dbReference type="PROSITE" id="PS00107">
    <property type="entry name" value="PROTEIN_KINASE_ATP"/>
    <property type="match status" value="1"/>
</dbReference>
<protein>
    <recommendedName>
        <fullName evidence="8">Protein kinase domain-containing protein</fullName>
    </recommendedName>
</protein>
<dbReference type="CDD" id="cd06606">
    <property type="entry name" value="STKc_MAPKKK"/>
    <property type="match status" value="1"/>
</dbReference>
<dbReference type="SUPFAM" id="SSF56112">
    <property type="entry name" value="Protein kinase-like (PK-like)"/>
    <property type="match status" value="1"/>
</dbReference>
<evidence type="ECO:0000256" key="4">
    <source>
        <dbReference type="ARBA" id="ARBA00022840"/>
    </source>
</evidence>
<dbReference type="PROSITE" id="PS00108">
    <property type="entry name" value="PROTEIN_KINASE_ST"/>
    <property type="match status" value="1"/>
</dbReference>
<dbReference type="GO" id="GO:0004674">
    <property type="term" value="F:protein serine/threonine kinase activity"/>
    <property type="evidence" value="ECO:0007669"/>
    <property type="project" value="UniProtKB-KW"/>
</dbReference>
<name>A0A5N6MDB9_9ASTR</name>
<dbReference type="PANTHER" id="PTHR48011">
    <property type="entry name" value="CCR4-NOT TRANSCRIPTIONAL COMPLEX SUBUNIT CAF120-RELATED"/>
    <property type="match status" value="1"/>
</dbReference>
<organism evidence="9 10">
    <name type="scientific">Mikania micrantha</name>
    <name type="common">bitter vine</name>
    <dbReference type="NCBI Taxonomy" id="192012"/>
    <lineage>
        <taxon>Eukaryota</taxon>
        <taxon>Viridiplantae</taxon>
        <taxon>Streptophyta</taxon>
        <taxon>Embryophyta</taxon>
        <taxon>Tracheophyta</taxon>
        <taxon>Spermatophyta</taxon>
        <taxon>Magnoliopsida</taxon>
        <taxon>eudicotyledons</taxon>
        <taxon>Gunneridae</taxon>
        <taxon>Pentapetalae</taxon>
        <taxon>asterids</taxon>
        <taxon>campanulids</taxon>
        <taxon>Asterales</taxon>
        <taxon>Asteraceae</taxon>
        <taxon>Asteroideae</taxon>
        <taxon>Heliantheae alliance</taxon>
        <taxon>Eupatorieae</taxon>
        <taxon>Mikania</taxon>
    </lineage>
</organism>
<comment type="caution">
    <text evidence="9">The sequence shown here is derived from an EMBL/GenBank/DDBJ whole genome shotgun (WGS) entry which is preliminary data.</text>
</comment>
<feature type="binding site" evidence="5">
    <location>
        <position position="27"/>
    </location>
    <ligand>
        <name>ATP</name>
        <dbReference type="ChEBI" id="CHEBI:30616"/>
    </ligand>
</feature>
<dbReference type="InterPro" id="IPR000719">
    <property type="entry name" value="Prot_kinase_dom"/>
</dbReference>
<keyword evidence="10" id="KW-1185">Reference proteome</keyword>
<feature type="region of interest" description="Disordered" evidence="7">
    <location>
        <begin position="287"/>
        <end position="310"/>
    </location>
</feature>
<dbReference type="Gene3D" id="1.10.510.10">
    <property type="entry name" value="Transferase(Phosphotransferase) domain 1"/>
    <property type="match status" value="1"/>
</dbReference>
<dbReference type="InterPro" id="IPR008271">
    <property type="entry name" value="Ser/Thr_kinase_AS"/>
</dbReference>
<feature type="compositionally biased region" description="Polar residues" evidence="7">
    <location>
        <begin position="379"/>
        <end position="401"/>
    </location>
</feature>
<dbReference type="SMART" id="SM00220">
    <property type="entry name" value="S_TKc"/>
    <property type="match status" value="1"/>
</dbReference>
<feature type="compositionally biased region" description="Low complexity" evidence="7">
    <location>
        <begin position="454"/>
        <end position="466"/>
    </location>
</feature>
<reference evidence="9 10" key="1">
    <citation type="submission" date="2019-05" db="EMBL/GenBank/DDBJ databases">
        <title>Mikania micrantha, genome provides insights into the molecular mechanism of rapid growth.</title>
        <authorList>
            <person name="Liu B."/>
        </authorList>
    </citation>
    <scope>NUCLEOTIDE SEQUENCE [LARGE SCALE GENOMIC DNA]</scope>
    <source>
        <strain evidence="9">NLD-2019</strain>
        <tissue evidence="9">Leaf</tissue>
    </source>
</reference>
<evidence type="ECO:0000256" key="7">
    <source>
        <dbReference type="SAM" id="MobiDB-lite"/>
    </source>
</evidence>
<sequence>MICIGKGSFGTVNLAVDKSTGDLFAVKSVNQNSGRFSEALENEIRILKSLSSEYVVSYRGDDVTTGDSSMAYRNLHMEYMPGGTVADFGKNSLDDVTLRSYVRCITSALSYIHQRKIVHCDVKGKNVLVGMVAGVCKLADFGSALEMGSPATGARGSPLWMAPEVVRREYQGPESDVWSLGCTVIEMITGKPAWQDRGVDTLFQIGYSDELPVFPAQISDELRDFLTKCLRRNRSDRWSSDQLLQHPFLLKSTSLPEFMEEKWSPKCVFDWTESNFSEDIISEVEISHANSNSSNPKQRISELSSDSTAHWDSDGWEVVRDAVVTATVEPTESDFSEDEFSISEMQTTVSWPEYSLPAENNYDEATTSRSERTNREYSDSNGSFDNDDQCTNNHAQSTSSADIRDSMTVTYASTLLGRNTVMLIGIATEFPRVGLRWPLDRRTEWVPPVPAPQQQPGVQPHVQEPPADQDPATATSTLCRCSSATTASG</sequence>
<dbReference type="PANTHER" id="PTHR48011:SF7">
    <property type="entry name" value="F10K1.14 PROTEIN"/>
    <property type="match status" value="1"/>
</dbReference>
<evidence type="ECO:0000256" key="1">
    <source>
        <dbReference type="ARBA" id="ARBA00022679"/>
    </source>
</evidence>
<dbReference type="GO" id="GO:0007165">
    <property type="term" value="P:signal transduction"/>
    <property type="evidence" value="ECO:0007669"/>
    <property type="project" value="TreeGrafter"/>
</dbReference>
<feature type="region of interest" description="Disordered" evidence="7">
    <location>
        <begin position="446"/>
        <end position="476"/>
    </location>
</feature>
<proteinExistence type="inferred from homology"/>
<evidence type="ECO:0000313" key="9">
    <source>
        <dbReference type="EMBL" id="KAD3338497.1"/>
    </source>
</evidence>
<dbReference type="EMBL" id="SZYD01000016">
    <property type="protein sequence ID" value="KAD3338497.1"/>
    <property type="molecule type" value="Genomic_DNA"/>
</dbReference>
<feature type="compositionally biased region" description="Basic and acidic residues" evidence="7">
    <location>
        <begin position="369"/>
        <end position="378"/>
    </location>
</feature>
<evidence type="ECO:0000313" key="10">
    <source>
        <dbReference type="Proteomes" id="UP000326396"/>
    </source>
</evidence>
<keyword evidence="3" id="KW-0418">Kinase</keyword>
<feature type="domain" description="Protein kinase" evidence="8">
    <location>
        <begin position="1"/>
        <end position="249"/>
    </location>
</feature>
<evidence type="ECO:0000256" key="3">
    <source>
        <dbReference type="ARBA" id="ARBA00022777"/>
    </source>
</evidence>
<dbReference type="AlphaFoldDB" id="A0A5N6MDB9"/>
<dbReference type="Proteomes" id="UP000326396">
    <property type="component" value="Linkage Group LG6"/>
</dbReference>
<dbReference type="InterPro" id="IPR017441">
    <property type="entry name" value="Protein_kinase_ATP_BS"/>
</dbReference>